<dbReference type="STRING" id="246404.A0A507FGU4"/>
<dbReference type="OrthoDB" id="196140at2759"/>
<dbReference type="AlphaFoldDB" id="A0A507FGU4"/>
<comment type="caution">
    <text evidence="3">The sequence shown here is derived from an EMBL/GenBank/DDBJ whole genome shotgun (WGS) entry which is preliminary data.</text>
</comment>
<accession>A0A507FGU4</accession>
<evidence type="ECO:0000256" key="1">
    <source>
        <dbReference type="SAM" id="MobiDB-lite"/>
    </source>
</evidence>
<dbReference type="EMBL" id="QEAP01000082">
    <property type="protein sequence ID" value="TPX75392.1"/>
    <property type="molecule type" value="Genomic_DNA"/>
</dbReference>
<reference evidence="3 4" key="1">
    <citation type="journal article" date="2019" name="Sci. Rep.">
        <title>Comparative genomics of chytrid fungi reveal insights into the obligate biotrophic and pathogenic lifestyle of Synchytrium endobioticum.</title>
        <authorList>
            <person name="van de Vossenberg B.T.L.H."/>
            <person name="Warris S."/>
            <person name="Nguyen H.D.T."/>
            <person name="van Gent-Pelzer M.P.E."/>
            <person name="Joly D.L."/>
            <person name="van de Geest H.C."/>
            <person name="Bonants P.J.M."/>
            <person name="Smith D.S."/>
            <person name="Levesque C.A."/>
            <person name="van der Lee T.A.J."/>
        </authorList>
    </citation>
    <scope>NUCLEOTIDE SEQUENCE [LARGE SCALE GENOMIC DNA]</scope>
    <source>
        <strain evidence="3 4">CBS 675.73</strain>
    </source>
</reference>
<evidence type="ECO:0000313" key="3">
    <source>
        <dbReference type="EMBL" id="TPX75392.1"/>
    </source>
</evidence>
<organism evidence="3 4">
    <name type="scientific">Chytriomyces confervae</name>
    <dbReference type="NCBI Taxonomy" id="246404"/>
    <lineage>
        <taxon>Eukaryota</taxon>
        <taxon>Fungi</taxon>
        <taxon>Fungi incertae sedis</taxon>
        <taxon>Chytridiomycota</taxon>
        <taxon>Chytridiomycota incertae sedis</taxon>
        <taxon>Chytridiomycetes</taxon>
        <taxon>Chytridiales</taxon>
        <taxon>Chytriomycetaceae</taxon>
        <taxon>Chytriomyces</taxon>
    </lineage>
</organism>
<keyword evidence="4" id="KW-1185">Reference proteome</keyword>
<name>A0A507FGU4_9FUNG</name>
<sequence length="72" mass="7961">MKFVSNLPDQEHVPYKFIAAEPHFKYVMSYMRSSDIVMAGAIGAGFPAAHMSASGDGKKTQLKLQDGKMKRL</sequence>
<feature type="region of interest" description="Disordered" evidence="1">
    <location>
        <begin position="50"/>
        <end position="72"/>
    </location>
</feature>
<evidence type="ECO:0000313" key="4">
    <source>
        <dbReference type="Proteomes" id="UP000320333"/>
    </source>
</evidence>
<feature type="domain" description="NADH-ubiquinone oxidoreductase 21kDa subunit N-terminal" evidence="2">
    <location>
        <begin position="14"/>
        <end position="52"/>
    </location>
</feature>
<proteinExistence type="predicted"/>
<dbReference type="Proteomes" id="UP000320333">
    <property type="component" value="Unassembled WGS sequence"/>
</dbReference>
<protein>
    <recommendedName>
        <fullName evidence="2">NADH-ubiquinone oxidoreductase 21kDa subunit N-terminal domain-containing protein</fullName>
    </recommendedName>
</protein>
<dbReference type="Pfam" id="PF10785">
    <property type="entry name" value="NADH-u_ox-rdase"/>
    <property type="match status" value="1"/>
</dbReference>
<gene>
    <name evidence="3" type="ORF">CcCBS67573_g03319</name>
</gene>
<evidence type="ECO:0000259" key="2">
    <source>
        <dbReference type="Pfam" id="PF10785"/>
    </source>
</evidence>
<dbReference type="InterPro" id="IPR019721">
    <property type="entry name" value="NADH-UbQ_OxRdtase_su21_N"/>
</dbReference>